<organism evidence="2 3">
    <name type="scientific">Gossypium arboreum</name>
    <name type="common">Tree cotton</name>
    <name type="synonym">Gossypium nanking</name>
    <dbReference type="NCBI Taxonomy" id="29729"/>
    <lineage>
        <taxon>Eukaryota</taxon>
        <taxon>Viridiplantae</taxon>
        <taxon>Streptophyta</taxon>
        <taxon>Embryophyta</taxon>
        <taxon>Tracheophyta</taxon>
        <taxon>Spermatophyta</taxon>
        <taxon>Magnoliopsida</taxon>
        <taxon>eudicotyledons</taxon>
        <taxon>Gunneridae</taxon>
        <taxon>Pentapetalae</taxon>
        <taxon>rosids</taxon>
        <taxon>malvids</taxon>
        <taxon>Malvales</taxon>
        <taxon>Malvaceae</taxon>
        <taxon>Malvoideae</taxon>
        <taxon>Gossypium</taxon>
    </lineage>
</organism>
<protein>
    <submittedName>
        <fullName evidence="2">Uncharacterized protein</fullName>
    </submittedName>
</protein>
<comment type="caution">
    <text evidence="2">The sequence shown here is derived from an EMBL/GenBank/DDBJ whole genome shotgun (WGS) entry which is preliminary data.</text>
</comment>
<keyword evidence="3" id="KW-1185">Reference proteome</keyword>
<name>A0ABR0MP17_GOSAR</name>
<accession>A0ABR0MP17</accession>
<dbReference type="Proteomes" id="UP001358586">
    <property type="component" value="Chromosome 12"/>
</dbReference>
<gene>
    <name evidence="2" type="ORF">PVK06_043526</name>
</gene>
<evidence type="ECO:0000313" key="2">
    <source>
        <dbReference type="EMBL" id="KAK5775616.1"/>
    </source>
</evidence>
<sequence>MHLLLLESEKKLDNNCTKSYRLVMAEKSESDGRSRGDGDAAGRPLGVFNGTRSLQ</sequence>
<feature type="region of interest" description="Disordered" evidence="1">
    <location>
        <begin position="26"/>
        <end position="55"/>
    </location>
</feature>
<dbReference type="EMBL" id="JARKNE010000012">
    <property type="protein sequence ID" value="KAK5775616.1"/>
    <property type="molecule type" value="Genomic_DNA"/>
</dbReference>
<proteinExistence type="predicted"/>
<evidence type="ECO:0000313" key="3">
    <source>
        <dbReference type="Proteomes" id="UP001358586"/>
    </source>
</evidence>
<feature type="compositionally biased region" description="Basic and acidic residues" evidence="1">
    <location>
        <begin position="26"/>
        <end position="40"/>
    </location>
</feature>
<evidence type="ECO:0000256" key="1">
    <source>
        <dbReference type="SAM" id="MobiDB-lite"/>
    </source>
</evidence>
<reference evidence="2 3" key="1">
    <citation type="submission" date="2023-03" db="EMBL/GenBank/DDBJ databases">
        <title>WGS of Gossypium arboreum.</title>
        <authorList>
            <person name="Yu D."/>
        </authorList>
    </citation>
    <scope>NUCLEOTIDE SEQUENCE [LARGE SCALE GENOMIC DNA]</scope>
    <source>
        <tissue evidence="2">Leaf</tissue>
    </source>
</reference>